<gene>
    <name evidence="1" type="ORF">ACFOMP_12365</name>
</gene>
<evidence type="ECO:0000313" key="1">
    <source>
        <dbReference type="EMBL" id="MFC3570248.1"/>
    </source>
</evidence>
<proteinExistence type="predicted"/>
<organism evidence="1 2">
    <name type="scientific">Paracoccus simplex</name>
    <dbReference type="NCBI Taxonomy" id="2086346"/>
    <lineage>
        <taxon>Bacteria</taxon>
        <taxon>Pseudomonadati</taxon>
        <taxon>Pseudomonadota</taxon>
        <taxon>Alphaproteobacteria</taxon>
        <taxon>Rhodobacterales</taxon>
        <taxon>Paracoccaceae</taxon>
        <taxon>Paracoccus</taxon>
    </lineage>
</organism>
<dbReference type="Proteomes" id="UP001595596">
    <property type="component" value="Unassembled WGS sequence"/>
</dbReference>
<reference evidence="2" key="1">
    <citation type="journal article" date="2019" name="Int. J. Syst. Evol. Microbiol.">
        <title>The Global Catalogue of Microorganisms (GCM) 10K type strain sequencing project: providing services to taxonomists for standard genome sequencing and annotation.</title>
        <authorList>
            <consortium name="The Broad Institute Genomics Platform"/>
            <consortium name="The Broad Institute Genome Sequencing Center for Infectious Disease"/>
            <person name="Wu L."/>
            <person name="Ma J."/>
        </authorList>
    </citation>
    <scope>NUCLEOTIDE SEQUENCE [LARGE SCALE GENOMIC DNA]</scope>
    <source>
        <strain evidence="2">VKM B-3226</strain>
    </source>
</reference>
<dbReference type="RefSeq" id="WP_019351895.1">
    <property type="nucleotide sequence ID" value="NZ_JBHRXE010000035.1"/>
</dbReference>
<keyword evidence="2" id="KW-1185">Reference proteome</keyword>
<dbReference type="EMBL" id="JBHRXE010000035">
    <property type="protein sequence ID" value="MFC3570248.1"/>
    <property type="molecule type" value="Genomic_DNA"/>
</dbReference>
<protein>
    <submittedName>
        <fullName evidence="1">Uncharacterized protein</fullName>
    </submittedName>
</protein>
<name>A0ABV7S1A7_9RHOB</name>
<evidence type="ECO:0000313" key="2">
    <source>
        <dbReference type="Proteomes" id="UP001595596"/>
    </source>
</evidence>
<comment type="caution">
    <text evidence="1">The sequence shown here is derived from an EMBL/GenBank/DDBJ whole genome shotgun (WGS) entry which is preliminary data.</text>
</comment>
<sequence length="83" mass="9751">MKVQRKQDERFVLVYSDDRDPSREETAEALDQLKSLTAEEVIPGTIRVIGPRREVERCMGALDHWRLSREKIFRLDPPCKALR</sequence>
<accession>A0ABV7S1A7</accession>